<feature type="signal peptide" evidence="1">
    <location>
        <begin position="1"/>
        <end position="20"/>
    </location>
</feature>
<reference evidence="2 3" key="1">
    <citation type="submission" date="2019-04" db="EMBL/GenBank/DDBJ databases">
        <title>Pedobacter sp. RP-3-15 sp. nov., isolated from Arctic soil.</title>
        <authorList>
            <person name="Dahal R.H."/>
            <person name="Kim D.-U."/>
        </authorList>
    </citation>
    <scope>NUCLEOTIDE SEQUENCE [LARGE SCALE GENOMIC DNA]</scope>
    <source>
        <strain evidence="2 3">RP-3-15</strain>
    </source>
</reference>
<organism evidence="2 3">
    <name type="scientific">Pedobacter frigoris</name>
    <dbReference type="NCBI Taxonomy" id="2571272"/>
    <lineage>
        <taxon>Bacteria</taxon>
        <taxon>Pseudomonadati</taxon>
        <taxon>Bacteroidota</taxon>
        <taxon>Sphingobacteriia</taxon>
        <taxon>Sphingobacteriales</taxon>
        <taxon>Sphingobacteriaceae</taxon>
        <taxon>Pedobacter</taxon>
    </lineage>
</organism>
<protein>
    <recommendedName>
        <fullName evidence="4">Adhesin domain-containing protein</fullName>
    </recommendedName>
</protein>
<evidence type="ECO:0000256" key="1">
    <source>
        <dbReference type="SAM" id="SignalP"/>
    </source>
</evidence>
<dbReference type="EMBL" id="SWBQ01000004">
    <property type="protein sequence ID" value="TKC05015.1"/>
    <property type="molecule type" value="Genomic_DNA"/>
</dbReference>
<feature type="chain" id="PRO_5020455251" description="Adhesin domain-containing protein" evidence="1">
    <location>
        <begin position="21"/>
        <end position="420"/>
    </location>
</feature>
<evidence type="ECO:0000313" key="2">
    <source>
        <dbReference type="EMBL" id="TKC05015.1"/>
    </source>
</evidence>
<name>A0A4U1CI95_9SPHI</name>
<gene>
    <name evidence="2" type="ORF">FA047_14700</name>
</gene>
<evidence type="ECO:0000313" key="3">
    <source>
        <dbReference type="Proteomes" id="UP000307244"/>
    </source>
</evidence>
<dbReference type="OrthoDB" id="1117657at2"/>
<keyword evidence="1" id="KW-0732">Signal</keyword>
<evidence type="ECO:0008006" key="4">
    <source>
        <dbReference type="Google" id="ProtNLM"/>
    </source>
</evidence>
<dbReference type="Proteomes" id="UP000307244">
    <property type="component" value="Unassembled WGS sequence"/>
</dbReference>
<accession>A0A4U1CI95</accession>
<proteinExistence type="predicted"/>
<sequence length="420" mass="44879">MKKLLKVMFVAMLMVSLANAQSITTLSFPSQDQVAIVAHQAIDLQNPVAILNQIEEGDPIKSKKISKSFPVSNADRVVLNNQYGTMEIKTWTKKEVKIDVDIKVYGGSASEAQELMDMVAIDMVKRNGEVILDTKLTNGNGKNSKKWRTEVKINYLVYMPEGNNLDLSHDYGNVTIGDLSGALDATIQYGNFTAGNLKNTKNNISINYGRSTIASINKAEIVQQYGAGIAIGTVETLDLDASYAAVQISNITEKGTIVQQYGSGLTIGTVKHLDLDASYAAVNIGAITGLAKIVQQYSNLSINTANTINADAQYANITIGSLKGNGSFSMQYNALTIGNVASACKSLDIDGAYLKTALKFNEGYNGILDIETSNTSFKSGSRVLVKSSGDAQSKVYSGKIGSGGNARLKISSSYGSIAIN</sequence>
<comment type="caution">
    <text evidence="2">The sequence shown here is derived from an EMBL/GenBank/DDBJ whole genome shotgun (WGS) entry which is preliminary data.</text>
</comment>
<dbReference type="RefSeq" id="WP_136836834.1">
    <property type="nucleotide sequence ID" value="NZ_SWBQ01000004.1"/>
</dbReference>
<keyword evidence="3" id="KW-1185">Reference proteome</keyword>
<dbReference type="AlphaFoldDB" id="A0A4U1CI95"/>